<keyword evidence="8" id="KW-1185">Reference proteome</keyword>
<dbReference type="EMBL" id="CP113440">
    <property type="protein sequence ID" value="WAK63500.1"/>
    <property type="molecule type" value="Genomic_DNA"/>
</dbReference>
<proteinExistence type="predicted"/>
<evidence type="ECO:0000313" key="2">
    <source>
        <dbReference type="EMBL" id="MCW8677436.1"/>
    </source>
</evidence>
<dbReference type="Proteomes" id="UP000221763">
    <property type="component" value="Unassembled WGS sequence"/>
</dbReference>
<dbReference type="InterPro" id="IPR053163">
    <property type="entry name" value="HTH-type_regulator_Rgg"/>
</dbReference>
<dbReference type="SUPFAM" id="SSF47413">
    <property type="entry name" value="lambda repressor-like DNA-binding domains"/>
    <property type="match status" value="1"/>
</dbReference>
<dbReference type="GeneID" id="93935603"/>
<dbReference type="GO" id="GO:0003677">
    <property type="term" value="F:DNA binding"/>
    <property type="evidence" value="ECO:0007669"/>
    <property type="project" value="InterPro"/>
</dbReference>
<sequence length="301" mass="34823">MILNEKELMNLGELYRELRVARGLKLKDVARGNLSLSQLSKFENGQTMLAADKLLVAISGIHMSFAEFGHALNHYQESPFFAVGKQIAKLQLKGDVEGLKQLLNTLEDTETFDTHNRLNRIDVASAIHSLDPNYEIADEDKKFLTDYLYGIEEWTEYELYIFGNTMAILSDADLIFLGKAFAERDKFYLSLPQHKKTAELTFLNIIFALIDREEFYYTTFFIDKLEKLLNYQDMFAIVVLNFLRQILAYLKGEITTTEPMEEYIEMVEKLGNPTTALVLRERLEEFCLKDKKRADKQPPLT</sequence>
<dbReference type="Proteomes" id="UP001209889">
    <property type="component" value="Unassembled WGS sequence"/>
</dbReference>
<dbReference type="PROSITE" id="PS50943">
    <property type="entry name" value="HTH_CROC1"/>
    <property type="match status" value="1"/>
</dbReference>
<evidence type="ECO:0000313" key="5">
    <source>
        <dbReference type="EMBL" id="WAK63500.1"/>
    </source>
</evidence>
<dbReference type="InterPro" id="IPR010982">
    <property type="entry name" value="Lambda_DNA-bd_dom_sf"/>
</dbReference>
<dbReference type="AlphaFoldDB" id="A0A1C3SLM6"/>
<evidence type="ECO:0000313" key="3">
    <source>
        <dbReference type="EMBL" id="PHV55300.1"/>
    </source>
</evidence>
<evidence type="ECO:0000313" key="6">
    <source>
        <dbReference type="Proteomes" id="UP000221763"/>
    </source>
</evidence>
<dbReference type="EMBL" id="JAPHJC010000007">
    <property type="protein sequence ID" value="MCW8677436.1"/>
    <property type="molecule type" value="Genomic_DNA"/>
</dbReference>
<dbReference type="CDD" id="cd00093">
    <property type="entry name" value="HTH_XRE"/>
    <property type="match status" value="1"/>
</dbReference>
<gene>
    <name evidence="4" type="ORF">CS009_00325</name>
    <name evidence="3" type="ORF">CS010_11350</name>
    <name evidence="5" type="ORF">OQG81_00990</name>
    <name evidence="2" type="ORF">OQH01_02540</name>
</gene>
<reference evidence="5" key="2">
    <citation type="submission" date="2022-11" db="EMBL/GenBank/DDBJ databases">
        <title>Streptococcus macedonicus and Acinetobacter baumannii: co-inhabitants of the cheese production environment.</title>
        <authorList>
            <person name="Johnson J."/>
        </authorList>
    </citation>
    <scope>NUCLEOTIDE SEQUENCE</scope>
    <source>
        <strain evidence="5">E37</strain>
    </source>
</reference>
<reference evidence="2" key="4">
    <citation type="submission" date="2024-05" db="EMBL/GenBank/DDBJ databases">
        <title>Streptococcus macedonicus and Acinetobacter baumannii: co-inhabitants of the cheese production environment.</title>
        <authorList>
            <person name="Johnson J."/>
            <person name="Curtin C."/>
            <person name="Waite-Cusic J."/>
        </authorList>
    </citation>
    <scope>NUCLEOTIDE SEQUENCE</scope>
    <source>
        <strain evidence="2">E28</strain>
    </source>
</reference>
<dbReference type="Proteomes" id="UP001156410">
    <property type="component" value="Chromosome"/>
</dbReference>
<dbReference type="PANTHER" id="PTHR37038:SF12">
    <property type="entry name" value="TRANSCRIPTIONAL REGULATOR"/>
    <property type="match status" value="1"/>
</dbReference>
<dbReference type="Pfam" id="PF21259">
    <property type="entry name" value="Rgg_C"/>
    <property type="match status" value="1"/>
</dbReference>
<dbReference type="EMBL" id="PEBN01000001">
    <property type="protein sequence ID" value="PHV59055.1"/>
    <property type="molecule type" value="Genomic_DNA"/>
</dbReference>
<dbReference type="EMBL" id="PEBM01000080">
    <property type="protein sequence ID" value="PHV55300.1"/>
    <property type="molecule type" value="Genomic_DNA"/>
</dbReference>
<dbReference type="InterPro" id="IPR010057">
    <property type="entry name" value="Transcription_activator_Rgg_C"/>
</dbReference>
<reference evidence="2" key="3">
    <citation type="submission" date="2022-11" db="EMBL/GenBank/DDBJ databases">
        <authorList>
            <person name="Johnson J.D."/>
        </authorList>
    </citation>
    <scope>NUCLEOTIDE SEQUENCE</scope>
    <source>
        <strain evidence="2">E28</strain>
        <strain evidence="5">E37</strain>
    </source>
</reference>
<evidence type="ECO:0000313" key="4">
    <source>
        <dbReference type="EMBL" id="PHV59055.1"/>
    </source>
</evidence>
<reference evidence="6 7" key="1">
    <citation type="submission" date="2017-10" db="EMBL/GenBank/DDBJ databases">
        <title>Whole-genome sequence of three Streptococcus macedonicus strains isolated from Italian cheeses of the Veneto region.</title>
        <authorList>
            <person name="Treu L."/>
            <person name="De Diego-Diaz B."/>
            <person name="Papadimitriou K."/>
            <person name="Tsakalidou E."/>
            <person name="Corich V."/>
            <person name="Giacomini A."/>
        </authorList>
    </citation>
    <scope>NUCLEOTIDE SEQUENCE [LARGE SCALE GENOMIC DNA]</scope>
    <source>
        <strain evidence="4 6">19AS</strain>
        <strain evidence="3 7">27MV</strain>
    </source>
</reference>
<dbReference type="Gene3D" id="1.10.260.40">
    <property type="entry name" value="lambda repressor-like DNA-binding domains"/>
    <property type="match status" value="1"/>
</dbReference>
<dbReference type="Proteomes" id="UP000222913">
    <property type="component" value="Unassembled WGS sequence"/>
</dbReference>
<accession>A0A1C3SLM6</accession>
<dbReference type="OMA" id="EPMEEYI"/>
<organism evidence="3 7">
    <name type="scientific">Streptococcus macedonicus</name>
    <name type="common">Streptococcus gallolyticus macedonicus</name>
    <dbReference type="NCBI Taxonomy" id="59310"/>
    <lineage>
        <taxon>Bacteria</taxon>
        <taxon>Bacillati</taxon>
        <taxon>Bacillota</taxon>
        <taxon>Bacilli</taxon>
        <taxon>Lactobacillales</taxon>
        <taxon>Streptococcaceae</taxon>
        <taxon>Streptococcus</taxon>
    </lineage>
</organism>
<protein>
    <submittedName>
        <fullName evidence="2 3">MutR family transcriptional regulator</fullName>
    </submittedName>
</protein>
<evidence type="ECO:0000313" key="8">
    <source>
        <dbReference type="Proteomes" id="UP001209889"/>
    </source>
</evidence>
<dbReference type="RefSeq" id="WP_014293803.1">
    <property type="nucleotide sequence ID" value="NZ_CP113440.1"/>
</dbReference>
<dbReference type="InterPro" id="IPR001387">
    <property type="entry name" value="Cro/C1-type_HTH"/>
</dbReference>
<feature type="domain" description="HTH cro/C1-type" evidence="1">
    <location>
        <begin position="16"/>
        <end position="68"/>
    </location>
</feature>
<dbReference type="Gene3D" id="1.25.40.400">
    <property type="match status" value="1"/>
</dbReference>
<dbReference type="SMART" id="SM00530">
    <property type="entry name" value="HTH_XRE"/>
    <property type="match status" value="1"/>
</dbReference>
<name>A0A1C3SLM6_STRMC</name>
<evidence type="ECO:0000313" key="7">
    <source>
        <dbReference type="Proteomes" id="UP000222913"/>
    </source>
</evidence>
<dbReference type="NCBIfam" id="TIGR01716">
    <property type="entry name" value="RGG_Cterm"/>
    <property type="match status" value="1"/>
</dbReference>
<evidence type="ECO:0000259" key="1">
    <source>
        <dbReference type="PROSITE" id="PS50943"/>
    </source>
</evidence>
<dbReference type="PANTHER" id="PTHR37038">
    <property type="entry name" value="TRANSCRIPTIONAL REGULATOR-RELATED"/>
    <property type="match status" value="1"/>
</dbReference>